<comment type="subcellular location">
    <subcellularLocation>
        <location evidence="2">Mitochondrion outer membrane</location>
        <topology evidence="2">Single-pass type IV membrane protein</topology>
        <orientation evidence="2">Cytoplasmic side</orientation>
    </subcellularLocation>
</comment>
<dbReference type="WBParaSite" id="ALUE_0001762101-mRNA-1">
    <property type="protein sequence ID" value="ALUE_0001762101-mRNA-1"/>
    <property type="gene ID" value="ALUE_0001762101"/>
</dbReference>
<dbReference type="GO" id="GO:0008131">
    <property type="term" value="F:primary methylamine oxidase activity"/>
    <property type="evidence" value="ECO:0007669"/>
    <property type="project" value="UniProtKB-ARBA"/>
</dbReference>
<dbReference type="Pfam" id="PF01593">
    <property type="entry name" value="Amino_oxidase"/>
    <property type="match status" value="1"/>
</dbReference>
<evidence type="ECO:0000256" key="7">
    <source>
        <dbReference type="RuleBase" id="RU362067"/>
    </source>
</evidence>
<dbReference type="PRINTS" id="PR00757">
    <property type="entry name" value="AMINEOXDASEF"/>
</dbReference>
<evidence type="ECO:0000256" key="6">
    <source>
        <dbReference type="PIRSR" id="PIRSR601613-1"/>
    </source>
</evidence>
<keyword evidence="9" id="KW-1185">Reference proteome</keyword>
<dbReference type="InterPro" id="IPR001613">
    <property type="entry name" value="Flavin_amine_oxidase"/>
</dbReference>
<sequence length="316" mass="35582">MAIPPGQCGHIHFSPPLPYAKKQLFECAPQGNLIKCIITYKDAFWRNKGMAGQVLSTGAATDNAKGAHPILCTFDVTTPRGNPALAAFLHNGQWIDATQEERRDIVIKDLCRFFGDEAANYLDYADKIWNDESYSGGCPTAIIPAGNMEAFTHIREPFKLIHFAATEAATVWPGYMCGAVQSGLRAANEVIWHCRPEAVNEEMLKDTIYDKDFELLTVPQPETYGSAGKNQWPRRIVFGAKDTIYDKDFESLTVPQPETYGSAGKNQWPRRIVFGAVLILGILAFSKKYKLSHMARLFRPLEKVYYEWHIGKKWPF</sequence>
<evidence type="ECO:0000256" key="1">
    <source>
        <dbReference type="ARBA" id="ARBA00001974"/>
    </source>
</evidence>
<dbReference type="InterPro" id="IPR050703">
    <property type="entry name" value="Flavin_MAO"/>
</dbReference>
<evidence type="ECO:0000256" key="2">
    <source>
        <dbReference type="ARBA" id="ARBA00004362"/>
    </source>
</evidence>
<evidence type="ECO:0000256" key="3">
    <source>
        <dbReference type="ARBA" id="ARBA00005995"/>
    </source>
</evidence>
<evidence type="ECO:0000259" key="8">
    <source>
        <dbReference type="Pfam" id="PF01593"/>
    </source>
</evidence>
<protein>
    <recommendedName>
        <fullName evidence="7">Amine oxidase</fullName>
        <ecNumber evidence="7">1.4.3.-</ecNumber>
    </recommendedName>
</protein>
<dbReference type="PANTHER" id="PTHR43563">
    <property type="entry name" value="AMINE OXIDASE"/>
    <property type="match status" value="1"/>
</dbReference>
<dbReference type="EC" id="1.4.3.-" evidence="7"/>
<feature type="domain" description="Amine oxidase" evidence="8">
    <location>
        <begin position="1"/>
        <end position="191"/>
    </location>
</feature>
<keyword evidence="7" id="KW-0285">Flavoprotein</keyword>
<comment type="cofactor">
    <cofactor evidence="1 7">
        <name>FAD</name>
        <dbReference type="ChEBI" id="CHEBI:57692"/>
    </cofactor>
</comment>
<dbReference type="SUPFAM" id="SSF54373">
    <property type="entry name" value="FAD-linked reductases, C-terminal domain"/>
    <property type="match status" value="1"/>
</dbReference>
<comment type="catalytic activity">
    <reaction evidence="5">
        <text>a secondary aliphatic amine + O2 + H2O = a primary amine + an aldehyde + H2O2</text>
        <dbReference type="Rhea" id="RHEA:26414"/>
        <dbReference type="ChEBI" id="CHEBI:15377"/>
        <dbReference type="ChEBI" id="CHEBI:15379"/>
        <dbReference type="ChEBI" id="CHEBI:16240"/>
        <dbReference type="ChEBI" id="CHEBI:17478"/>
        <dbReference type="ChEBI" id="CHEBI:58855"/>
        <dbReference type="ChEBI" id="CHEBI:65296"/>
        <dbReference type="EC" id="1.4.3.4"/>
    </reaction>
</comment>
<evidence type="ECO:0000256" key="5">
    <source>
        <dbReference type="ARBA" id="ARBA00048448"/>
    </source>
</evidence>
<dbReference type="PANTHER" id="PTHR43563:SF14">
    <property type="entry name" value="AMINE OXIDASE"/>
    <property type="match status" value="1"/>
</dbReference>
<keyword evidence="4 7" id="KW-0560">Oxidoreductase</keyword>
<proteinExistence type="inferred from homology"/>
<feature type="binding site" evidence="6">
    <location>
        <position position="88"/>
    </location>
    <ligand>
        <name>substrate</name>
    </ligand>
</feature>
<dbReference type="SUPFAM" id="SSF51905">
    <property type="entry name" value="FAD/NAD(P)-binding domain"/>
    <property type="match status" value="1"/>
</dbReference>
<dbReference type="InterPro" id="IPR002937">
    <property type="entry name" value="Amino_oxidase"/>
</dbReference>
<evidence type="ECO:0000313" key="10">
    <source>
        <dbReference type="WBParaSite" id="ALUE_0001762101-mRNA-1"/>
    </source>
</evidence>
<organism evidence="9 10">
    <name type="scientific">Ascaris lumbricoides</name>
    <name type="common">Giant roundworm</name>
    <dbReference type="NCBI Taxonomy" id="6252"/>
    <lineage>
        <taxon>Eukaryota</taxon>
        <taxon>Metazoa</taxon>
        <taxon>Ecdysozoa</taxon>
        <taxon>Nematoda</taxon>
        <taxon>Chromadorea</taxon>
        <taxon>Rhabditida</taxon>
        <taxon>Spirurina</taxon>
        <taxon>Ascaridomorpha</taxon>
        <taxon>Ascaridoidea</taxon>
        <taxon>Ascarididae</taxon>
        <taxon>Ascaris</taxon>
    </lineage>
</organism>
<dbReference type="GO" id="GO:0005741">
    <property type="term" value="C:mitochondrial outer membrane"/>
    <property type="evidence" value="ECO:0007669"/>
    <property type="project" value="UniProtKB-SubCell"/>
</dbReference>
<dbReference type="Gene3D" id="3.50.50.60">
    <property type="entry name" value="FAD/NAD(P)-binding domain"/>
    <property type="match status" value="1"/>
</dbReference>
<evidence type="ECO:0000313" key="9">
    <source>
        <dbReference type="Proteomes" id="UP000036681"/>
    </source>
</evidence>
<evidence type="ECO:0000256" key="4">
    <source>
        <dbReference type="ARBA" id="ARBA00023002"/>
    </source>
</evidence>
<accession>A0A0M3IGZ0</accession>
<comment type="similarity">
    <text evidence="3 7">Belongs to the flavin monoamine oxidase family.</text>
</comment>
<reference evidence="10" key="1">
    <citation type="submission" date="2017-02" db="UniProtKB">
        <authorList>
            <consortium name="WormBaseParasite"/>
        </authorList>
    </citation>
    <scope>IDENTIFICATION</scope>
</reference>
<dbReference type="Proteomes" id="UP000036681">
    <property type="component" value="Unplaced"/>
</dbReference>
<dbReference type="InterPro" id="IPR036188">
    <property type="entry name" value="FAD/NAD-bd_sf"/>
</dbReference>
<dbReference type="GO" id="GO:0097621">
    <property type="term" value="F:monoamine oxidase activity"/>
    <property type="evidence" value="ECO:0007669"/>
    <property type="project" value="UniProtKB-EC"/>
</dbReference>
<dbReference type="AlphaFoldDB" id="A0A0M3IGZ0"/>
<keyword evidence="7" id="KW-0274">FAD</keyword>
<feature type="binding site" evidence="6">
    <location>
        <position position="167"/>
    </location>
    <ligand>
        <name>FAD</name>
        <dbReference type="ChEBI" id="CHEBI:57692"/>
    </ligand>
</feature>
<name>A0A0M3IGZ0_ASCLU</name>
<dbReference type="Gene3D" id="3.90.660.10">
    <property type="match status" value="1"/>
</dbReference>